<gene>
    <name evidence="14" type="ORF">ACFOWD_01260</name>
</gene>
<dbReference type="PANTHER" id="PTHR11533">
    <property type="entry name" value="PROTEASE M1 ZINC METALLOPROTEASE"/>
    <property type="match status" value="1"/>
</dbReference>
<evidence type="ECO:0000256" key="1">
    <source>
        <dbReference type="ARBA" id="ARBA00000098"/>
    </source>
</evidence>
<evidence type="ECO:0000256" key="10">
    <source>
        <dbReference type="ARBA" id="ARBA00022833"/>
    </source>
</evidence>
<dbReference type="CDD" id="cd09602">
    <property type="entry name" value="M1_APN"/>
    <property type="match status" value="1"/>
</dbReference>
<evidence type="ECO:0000256" key="7">
    <source>
        <dbReference type="ARBA" id="ARBA00022670"/>
    </source>
</evidence>
<evidence type="ECO:0000313" key="14">
    <source>
        <dbReference type="EMBL" id="MFC4267517.1"/>
    </source>
</evidence>
<dbReference type="Proteomes" id="UP001595826">
    <property type="component" value="Unassembled WGS sequence"/>
</dbReference>
<evidence type="ECO:0000259" key="13">
    <source>
        <dbReference type="Pfam" id="PF17900"/>
    </source>
</evidence>
<accession>A0ABV8R6M5</accession>
<dbReference type="InterPro" id="IPR027268">
    <property type="entry name" value="Peptidase_M4/M1_CTD_sf"/>
</dbReference>
<evidence type="ECO:0000259" key="12">
    <source>
        <dbReference type="Pfam" id="PF01433"/>
    </source>
</evidence>
<evidence type="ECO:0000313" key="15">
    <source>
        <dbReference type="Proteomes" id="UP001595826"/>
    </source>
</evidence>
<dbReference type="InterPro" id="IPR042097">
    <property type="entry name" value="Aminopeptidase_N-like_N_sf"/>
</dbReference>
<name>A0ABV8R6M5_9FLAO</name>
<keyword evidence="6" id="KW-0031">Aminopeptidase</keyword>
<evidence type="ECO:0000256" key="4">
    <source>
        <dbReference type="ARBA" id="ARBA00012564"/>
    </source>
</evidence>
<dbReference type="PROSITE" id="PS51257">
    <property type="entry name" value="PROKAR_LIPOPROTEIN"/>
    <property type="match status" value="1"/>
</dbReference>
<dbReference type="RefSeq" id="WP_377407454.1">
    <property type="nucleotide sequence ID" value="NZ_JBHSCY010000001.1"/>
</dbReference>
<evidence type="ECO:0000256" key="8">
    <source>
        <dbReference type="ARBA" id="ARBA00022723"/>
    </source>
</evidence>
<evidence type="ECO:0000256" key="9">
    <source>
        <dbReference type="ARBA" id="ARBA00022801"/>
    </source>
</evidence>
<keyword evidence="9" id="KW-0378">Hydrolase</keyword>
<evidence type="ECO:0000256" key="2">
    <source>
        <dbReference type="ARBA" id="ARBA00001947"/>
    </source>
</evidence>
<evidence type="ECO:0000256" key="3">
    <source>
        <dbReference type="ARBA" id="ARBA00010136"/>
    </source>
</evidence>
<evidence type="ECO:0000256" key="11">
    <source>
        <dbReference type="ARBA" id="ARBA00023049"/>
    </source>
</evidence>
<comment type="caution">
    <text evidence="14">The sequence shown here is derived from an EMBL/GenBank/DDBJ whole genome shotgun (WGS) entry which is preliminary data.</text>
</comment>
<evidence type="ECO:0000256" key="5">
    <source>
        <dbReference type="ARBA" id="ARBA00015611"/>
    </source>
</evidence>
<dbReference type="PANTHER" id="PTHR11533:SF174">
    <property type="entry name" value="PUROMYCIN-SENSITIVE AMINOPEPTIDASE-RELATED"/>
    <property type="match status" value="1"/>
</dbReference>
<reference evidence="15" key="1">
    <citation type="journal article" date="2019" name="Int. J. Syst. Evol. Microbiol.">
        <title>The Global Catalogue of Microorganisms (GCM) 10K type strain sequencing project: providing services to taxonomists for standard genome sequencing and annotation.</title>
        <authorList>
            <consortium name="The Broad Institute Genomics Platform"/>
            <consortium name="The Broad Institute Genome Sequencing Center for Infectious Disease"/>
            <person name="Wu L."/>
            <person name="Ma J."/>
        </authorList>
    </citation>
    <scope>NUCLEOTIDE SEQUENCE [LARGE SCALE GENOMIC DNA]</scope>
    <source>
        <strain evidence="15">CECT 8655</strain>
    </source>
</reference>
<dbReference type="PRINTS" id="PR00756">
    <property type="entry name" value="ALADIPTASE"/>
</dbReference>
<dbReference type="SUPFAM" id="SSF55486">
    <property type="entry name" value="Metalloproteases ('zincins'), catalytic domain"/>
    <property type="match status" value="1"/>
</dbReference>
<dbReference type="InterPro" id="IPR045357">
    <property type="entry name" value="Aminopeptidase_N-like_N"/>
</dbReference>
<dbReference type="InterPro" id="IPR050344">
    <property type="entry name" value="Peptidase_M1_aminopeptidases"/>
</dbReference>
<dbReference type="Pfam" id="PF17900">
    <property type="entry name" value="Peptidase_M1_N"/>
    <property type="match status" value="1"/>
</dbReference>
<organism evidence="14 15">
    <name type="scientific">Polaribacter marinivivus</name>
    <dbReference type="NCBI Taxonomy" id="1524260"/>
    <lineage>
        <taxon>Bacteria</taxon>
        <taxon>Pseudomonadati</taxon>
        <taxon>Bacteroidota</taxon>
        <taxon>Flavobacteriia</taxon>
        <taxon>Flavobacteriales</taxon>
        <taxon>Flavobacteriaceae</taxon>
    </lineage>
</organism>
<comment type="catalytic activity">
    <reaction evidence="1">
        <text>Release of an N-terminal amino acid, Xaa-|-Yaa- from a peptide, amide or arylamide. Xaa is preferably Ala, but may be most amino acids including Pro (slow action). When a terminal hydrophobic residue is followed by a prolyl residue, the two may be released as an intact Xaa-Pro dipeptide.</text>
        <dbReference type="EC" id="3.4.11.2"/>
    </reaction>
</comment>
<keyword evidence="15" id="KW-1185">Reference proteome</keyword>
<keyword evidence="11" id="KW-0482">Metalloprotease</keyword>
<dbReference type="InterPro" id="IPR014782">
    <property type="entry name" value="Peptidase_M1_dom"/>
</dbReference>
<keyword evidence="7" id="KW-0645">Protease</keyword>
<sequence>MKQFCTSLLLIFLWMSCASDHKKLILEKGISYELAQYRKQQLSDIVYRLHFSIPKEKDQPIPTTLQVEFTVNDLQNDVFLDFNEATAKLKTITINDKKASINHQKEHIIVAKSLLQLGKNTVAITFDAGETSLNRNKEFLYTLLVPDRASTLFPCFDQPDLKAKYHLTLTTPKDWQVLAGGKLTSSKASQEGFTTHVFNETDLMSTYLFSFVAGKFTEQTQNPGAFDMRFLYRENNPEKIAESVGEVYKIHQNALDFLESYTAVPFPFQKMDFAAIPPFQYGGMEHVGAIQYRQSSLFLDKNATQNRKLGRAKLIAHETSHMWFGDLVTMKWFNDVWMKEVFANFMADKIVNPVYPEVNHTLSFMMSHYPSAYSEDRTKGTNAIRQYLGNLKNAGSLYGRIIYNKAPIMMRQLEYLLGEDVFKSGIQEYIKTYANTNADWNDLVDIFDKKSAGDIKSWSDVWVNASGRPLFYEEIETNEKGNVSKFVIHQKAEDGSDKVWTQSFKIKLIDQRGYQKIIGIKNMGKSFDITAATKDFKPGQVLYNTNGFGYGVFPIYKAAINDYKNIKDEVSRGYQFINLYENMLVGNIAPKETIQVFLEALPQEKNELIFNYISGRIQNIYWTFLSKQSQAAIQTTLEDNLFGLLQSELPQNIKKTLFGAYTTVAISTEGLDHLYQIWQKEMTISNLFLNENDYTNLAMKLAIYQHPKATEILETQQKQISNADRLERFQWLLPSLSNKVQVRDDFMQALLQKENREKESWVQTALNNIHHPIRQKTATKHLRSILETLEEVQLTGDIFFPKGWLASSIGNYSSKEAYVILQDFLAENPDYNPILLKKLQQTTDQLERAQQIKQ</sequence>
<dbReference type="InterPro" id="IPR001930">
    <property type="entry name" value="Peptidase_M1"/>
</dbReference>
<dbReference type="Pfam" id="PF01433">
    <property type="entry name" value="Peptidase_M1"/>
    <property type="match status" value="1"/>
</dbReference>
<dbReference type="Gene3D" id="1.10.390.10">
    <property type="entry name" value="Neutral Protease Domain 2"/>
    <property type="match status" value="1"/>
</dbReference>
<evidence type="ECO:0000256" key="6">
    <source>
        <dbReference type="ARBA" id="ARBA00022438"/>
    </source>
</evidence>
<dbReference type="EMBL" id="JBHSCY010000001">
    <property type="protein sequence ID" value="MFC4267517.1"/>
    <property type="molecule type" value="Genomic_DNA"/>
</dbReference>
<dbReference type="Gene3D" id="2.60.40.1730">
    <property type="entry name" value="tricorn interacting facor f3 domain"/>
    <property type="match status" value="1"/>
</dbReference>
<dbReference type="EC" id="3.4.11.2" evidence="4"/>
<feature type="domain" description="Peptidase M1 membrane alanine aminopeptidase" evidence="12">
    <location>
        <begin position="250"/>
        <end position="462"/>
    </location>
</feature>
<feature type="domain" description="Aminopeptidase N-like N-terminal" evidence="13">
    <location>
        <begin position="47"/>
        <end position="208"/>
    </location>
</feature>
<dbReference type="SUPFAM" id="SSF63737">
    <property type="entry name" value="Leukotriene A4 hydrolase N-terminal domain"/>
    <property type="match status" value="1"/>
</dbReference>
<protein>
    <recommendedName>
        <fullName evidence="5">Aminopeptidase N</fullName>
        <ecNumber evidence="4">3.4.11.2</ecNumber>
    </recommendedName>
</protein>
<proteinExistence type="inferred from homology"/>
<comment type="similarity">
    <text evidence="3">Belongs to the peptidase M1 family.</text>
</comment>
<keyword evidence="10" id="KW-0862">Zinc</keyword>
<keyword evidence="8" id="KW-0479">Metal-binding</keyword>
<comment type="cofactor">
    <cofactor evidence="2">
        <name>Zn(2+)</name>
        <dbReference type="ChEBI" id="CHEBI:29105"/>
    </cofactor>
</comment>